<name>A0A6G0XHJ1_9STRA</name>
<comment type="caution">
    <text evidence="1">The sequence shown here is derived from an EMBL/GenBank/DDBJ whole genome shotgun (WGS) entry which is preliminary data.</text>
</comment>
<gene>
    <name evidence="1" type="ORF">Ae201684_004778</name>
</gene>
<dbReference type="VEuPathDB" id="FungiDB:AeMF1_013323"/>
<keyword evidence="2" id="KW-1185">Reference proteome</keyword>
<protein>
    <submittedName>
        <fullName evidence="1">Uncharacterized protein</fullName>
    </submittedName>
</protein>
<dbReference type="AlphaFoldDB" id="A0A6G0XHJ1"/>
<proteinExistence type="predicted"/>
<accession>A0A6G0XHJ1</accession>
<dbReference type="EMBL" id="VJMJ01000063">
    <property type="protein sequence ID" value="KAF0739600.1"/>
    <property type="molecule type" value="Genomic_DNA"/>
</dbReference>
<dbReference type="Proteomes" id="UP000481153">
    <property type="component" value="Unassembled WGS sequence"/>
</dbReference>
<sequence>MSNRILQEVSDHGIVADPQYGKVCRDVIVHHDATFQDVHDHHDAADPQDATRYGTDCRDVIDLNRAADLLDADDLAANHGDDLHQMDDLAANQDDDLQHGHDLVVGHREDDLRPADDLAVGLQDVIPTKITHLSVE</sequence>
<reference evidence="1 2" key="1">
    <citation type="submission" date="2019-07" db="EMBL/GenBank/DDBJ databases">
        <title>Genomics analysis of Aphanomyces spp. identifies a new class of oomycete effector associated with host adaptation.</title>
        <authorList>
            <person name="Gaulin E."/>
        </authorList>
    </citation>
    <scope>NUCLEOTIDE SEQUENCE [LARGE SCALE GENOMIC DNA]</scope>
    <source>
        <strain evidence="1 2">ATCC 201684</strain>
    </source>
</reference>
<evidence type="ECO:0000313" key="2">
    <source>
        <dbReference type="Proteomes" id="UP000481153"/>
    </source>
</evidence>
<organism evidence="1 2">
    <name type="scientific">Aphanomyces euteiches</name>
    <dbReference type="NCBI Taxonomy" id="100861"/>
    <lineage>
        <taxon>Eukaryota</taxon>
        <taxon>Sar</taxon>
        <taxon>Stramenopiles</taxon>
        <taxon>Oomycota</taxon>
        <taxon>Saprolegniomycetes</taxon>
        <taxon>Saprolegniales</taxon>
        <taxon>Verrucalvaceae</taxon>
        <taxon>Aphanomyces</taxon>
    </lineage>
</organism>
<evidence type="ECO:0000313" key="1">
    <source>
        <dbReference type="EMBL" id="KAF0739600.1"/>
    </source>
</evidence>